<keyword evidence="6" id="KW-1185">Reference proteome</keyword>
<evidence type="ECO:0000256" key="1">
    <source>
        <dbReference type="ARBA" id="ARBA00023015"/>
    </source>
</evidence>
<keyword evidence="2" id="KW-0238">DNA-binding</keyword>
<reference evidence="5 6" key="2">
    <citation type="submission" date="2020-06" db="EMBL/GenBank/DDBJ databases">
        <title>Antribacter stalactiti gen. nov., sp. nov., a new member of the family Nacardiaceae isolated from a cave.</title>
        <authorList>
            <person name="Kim I.S."/>
        </authorList>
    </citation>
    <scope>NUCLEOTIDE SEQUENCE [LARGE SCALE GENOMIC DNA]</scope>
    <source>
        <strain evidence="5 6">YC2-7</strain>
    </source>
</reference>
<dbReference type="EMBL" id="VCQU01000013">
    <property type="protein sequence ID" value="NMN98828.1"/>
    <property type="molecule type" value="Genomic_DNA"/>
</dbReference>
<accession>A0A848KLN9</accession>
<sequence length="244" mass="27472">MDTEPKTDKNSLREQAYRELRRRLLAGELSARTRLVEARVAELIGASRTPVREAMVRLHADGMLTREADGYYPVVPDLASVRDLYEVRITLELRGITRMIENPHLTFDVDALATLRDDWLGLKASPPEPGPDVVLLDEDFHLRLSAAAGNPALTRALQAVNGQIRLVRMYDYATEERVTKTIEEHLEIVDLILADDLERARTALHHHVGASYEVVEERAAHAVTAHALGRPIERSLNDRVKPQL</sequence>
<dbReference type="AlphaFoldDB" id="A0A848KLN9"/>
<gene>
    <name evidence="5" type="ORF">FGL95_27715</name>
</gene>
<reference evidence="5 6" key="1">
    <citation type="submission" date="2019-05" db="EMBL/GenBank/DDBJ databases">
        <authorList>
            <person name="Lee S.D."/>
        </authorList>
    </citation>
    <scope>NUCLEOTIDE SEQUENCE [LARGE SCALE GENOMIC DNA]</scope>
    <source>
        <strain evidence="5 6">YC2-7</strain>
    </source>
</reference>
<dbReference type="Pfam" id="PF00392">
    <property type="entry name" value="GntR"/>
    <property type="match status" value="1"/>
</dbReference>
<protein>
    <submittedName>
        <fullName evidence="5">GntR family transcriptional regulator</fullName>
    </submittedName>
</protein>
<dbReference type="GO" id="GO:0003677">
    <property type="term" value="F:DNA binding"/>
    <property type="evidence" value="ECO:0007669"/>
    <property type="project" value="UniProtKB-KW"/>
</dbReference>
<dbReference type="Pfam" id="PF07729">
    <property type="entry name" value="FCD"/>
    <property type="match status" value="1"/>
</dbReference>
<dbReference type="InterPro" id="IPR011711">
    <property type="entry name" value="GntR_C"/>
</dbReference>
<dbReference type="Gene3D" id="1.10.10.10">
    <property type="entry name" value="Winged helix-like DNA-binding domain superfamily/Winged helix DNA-binding domain"/>
    <property type="match status" value="1"/>
</dbReference>
<evidence type="ECO:0000256" key="3">
    <source>
        <dbReference type="ARBA" id="ARBA00023163"/>
    </source>
</evidence>
<dbReference type="PANTHER" id="PTHR43537:SF24">
    <property type="entry name" value="GLUCONATE OPERON TRANSCRIPTIONAL REPRESSOR"/>
    <property type="match status" value="1"/>
</dbReference>
<proteinExistence type="predicted"/>
<dbReference type="InterPro" id="IPR036388">
    <property type="entry name" value="WH-like_DNA-bd_sf"/>
</dbReference>
<dbReference type="Proteomes" id="UP000535543">
    <property type="component" value="Unassembled WGS sequence"/>
</dbReference>
<evidence type="ECO:0000313" key="5">
    <source>
        <dbReference type="EMBL" id="NMN98828.1"/>
    </source>
</evidence>
<feature type="domain" description="HTH gntR-type" evidence="4">
    <location>
        <begin position="10"/>
        <end position="77"/>
    </location>
</feature>
<evidence type="ECO:0000256" key="2">
    <source>
        <dbReference type="ARBA" id="ARBA00023125"/>
    </source>
</evidence>
<dbReference type="SMART" id="SM00895">
    <property type="entry name" value="FCD"/>
    <property type="match status" value="1"/>
</dbReference>
<evidence type="ECO:0000313" key="6">
    <source>
        <dbReference type="Proteomes" id="UP000535543"/>
    </source>
</evidence>
<dbReference type="RefSeq" id="WP_169593549.1">
    <property type="nucleotide sequence ID" value="NZ_VCQU01000013.1"/>
</dbReference>
<dbReference type="InterPro" id="IPR000524">
    <property type="entry name" value="Tscrpt_reg_HTH_GntR"/>
</dbReference>
<dbReference type="Gene3D" id="1.20.120.530">
    <property type="entry name" value="GntR ligand-binding domain-like"/>
    <property type="match status" value="1"/>
</dbReference>
<evidence type="ECO:0000259" key="4">
    <source>
        <dbReference type="PROSITE" id="PS50949"/>
    </source>
</evidence>
<dbReference type="SMART" id="SM00345">
    <property type="entry name" value="HTH_GNTR"/>
    <property type="match status" value="1"/>
</dbReference>
<name>A0A848KLN9_9NOCA</name>
<keyword evidence="1" id="KW-0805">Transcription regulation</keyword>
<organism evidence="5 6">
    <name type="scientific">Antrihabitans stalactiti</name>
    <dbReference type="NCBI Taxonomy" id="2584121"/>
    <lineage>
        <taxon>Bacteria</taxon>
        <taxon>Bacillati</taxon>
        <taxon>Actinomycetota</taxon>
        <taxon>Actinomycetes</taxon>
        <taxon>Mycobacteriales</taxon>
        <taxon>Nocardiaceae</taxon>
        <taxon>Antrihabitans</taxon>
    </lineage>
</organism>
<dbReference type="PROSITE" id="PS50949">
    <property type="entry name" value="HTH_GNTR"/>
    <property type="match status" value="1"/>
</dbReference>
<dbReference type="InterPro" id="IPR008920">
    <property type="entry name" value="TF_FadR/GntR_C"/>
</dbReference>
<dbReference type="PANTHER" id="PTHR43537">
    <property type="entry name" value="TRANSCRIPTIONAL REGULATOR, GNTR FAMILY"/>
    <property type="match status" value="1"/>
</dbReference>
<dbReference type="SUPFAM" id="SSF46785">
    <property type="entry name" value="Winged helix' DNA-binding domain"/>
    <property type="match status" value="1"/>
</dbReference>
<dbReference type="SUPFAM" id="SSF48008">
    <property type="entry name" value="GntR ligand-binding domain-like"/>
    <property type="match status" value="1"/>
</dbReference>
<keyword evidence="3" id="KW-0804">Transcription</keyword>
<comment type="caution">
    <text evidence="5">The sequence shown here is derived from an EMBL/GenBank/DDBJ whole genome shotgun (WGS) entry which is preliminary data.</text>
</comment>
<dbReference type="GO" id="GO:0003700">
    <property type="term" value="F:DNA-binding transcription factor activity"/>
    <property type="evidence" value="ECO:0007669"/>
    <property type="project" value="InterPro"/>
</dbReference>
<dbReference type="InterPro" id="IPR036390">
    <property type="entry name" value="WH_DNA-bd_sf"/>
</dbReference>